<accession>A0A8X6J827</accession>
<dbReference type="AlphaFoldDB" id="A0A8X6J827"/>
<comment type="caution">
    <text evidence="1">The sequence shown here is derived from an EMBL/GenBank/DDBJ whole genome shotgun (WGS) entry which is preliminary data.</text>
</comment>
<organism evidence="1 2">
    <name type="scientific">Trichonephila clavata</name>
    <name type="common">Joro spider</name>
    <name type="synonym">Nephila clavata</name>
    <dbReference type="NCBI Taxonomy" id="2740835"/>
    <lineage>
        <taxon>Eukaryota</taxon>
        <taxon>Metazoa</taxon>
        <taxon>Ecdysozoa</taxon>
        <taxon>Arthropoda</taxon>
        <taxon>Chelicerata</taxon>
        <taxon>Arachnida</taxon>
        <taxon>Araneae</taxon>
        <taxon>Araneomorphae</taxon>
        <taxon>Entelegynae</taxon>
        <taxon>Araneoidea</taxon>
        <taxon>Nephilidae</taxon>
        <taxon>Trichonephila</taxon>
    </lineage>
</organism>
<name>A0A8X6J827_TRICU</name>
<dbReference type="EMBL" id="BMAO01028400">
    <property type="protein sequence ID" value="GFR24360.1"/>
    <property type="molecule type" value="Genomic_DNA"/>
</dbReference>
<reference evidence="1" key="1">
    <citation type="submission" date="2020-07" db="EMBL/GenBank/DDBJ databases">
        <title>Multicomponent nature underlies the extraordinary mechanical properties of spider dragline silk.</title>
        <authorList>
            <person name="Kono N."/>
            <person name="Nakamura H."/>
            <person name="Mori M."/>
            <person name="Yoshida Y."/>
            <person name="Ohtoshi R."/>
            <person name="Malay A.D."/>
            <person name="Moran D.A.P."/>
            <person name="Tomita M."/>
            <person name="Numata K."/>
            <person name="Arakawa K."/>
        </authorList>
    </citation>
    <scope>NUCLEOTIDE SEQUENCE</scope>
</reference>
<proteinExistence type="predicted"/>
<dbReference type="Proteomes" id="UP000887116">
    <property type="component" value="Unassembled WGS sequence"/>
</dbReference>
<protein>
    <submittedName>
        <fullName evidence="1">Uncharacterized protein</fullName>
    </submittedName>
</protein>
<sequence>MAAREERKGLPLGLAACFFAGAAAFFHFEVTLATILSRAAWFGGTLKSGTFRVPNGNKFVVDGFEFTLELAVFVSGGWYEGDLASAGCISRSKFKQIRYCYRIVSD</sequence>
<evidence type="ECO:0000313" key="2">
    <source>
        <dbReference type="Proteomes" id="UP000887116"/>
    </source>
</evidence>
<gene>
    <name evidence="1" type="ORF">TNCT_649561</name>
</gene>
<evidence type="ECO:0000313" key="1">
    <source>
        <dbReference type="EMBL" id="GFR24360.1"/>
    </source>
</evidence>
<keyword evidence="2" id="KW-1185">Reference proteome</keyword>